<dbReference type="PROSITE" id="PS51257">
    <property type="entry name" value="PROKAR_LIPOPROTEIN"/>
    <property type="match status" value="1"/>
</dbReference>
<proteinExistence type="predicted"/>
<reference evidence="2" key="1">
    <citation type="journal article" date="2019" name="Int. J. Syst. Evol. Microbiol.">
        <title>The Global Catalogue of Microorganisms (GCM) 10K type strain sequencing project: providing services to taxonomists for standard genome sequencing and annotation.</title>
        <authorList>
            <consortium name="The Broad Institute Genomics Platform"/>
            <consortium name="The Broad Institute Genome Sequencing Center for Infectious Disease"/>
            <person name="Wu L."/>
            <person name="Ma J."/>
        </authorList>
    </citation>
    <scope>NUCLEOTIDE SEQUENCE [LARGE SCALE GENOMIC DNA]</scope>
    <source>
        <strain evidence="2">CCUG 60742</strain>
    </source>
</reference>
<dbReference type="Proteomes" id="UP001597073">
    <property type="component" value="Unassembled WGS sequence"/>
</dbReference>
<evidence type="ECO:0000313" key="1">
    <source>
        <dbReference type="EMBL" id="MFD0767107.1"/>
    </source>
</evidence>
<name>A0ABW2ZLK8_9SPHI</name>
<gene>
    <name evidence="1" type="ORF">ACFQZI_19775</name>
</gene>
<organism evidence="1 2">
    <name type="scientific">Mucilaginibacter lutimaris</name>
    <dbReference type="NCBI Taxonomy" id="931629"/>
    <lineage>
        <taxon>Bacteria</taxon>
        <taxon>Pseudomonadati</taxon>
        <taxon>Bacteroidota</taxon>
        <taxon>Sphingobacteriia</taxon>
        <taxon>Sphingobacteriales</taxon>
        <taxon>Sphingobacteriaceae</taxon>
        <taxon>Mucilaginibacter</taxon>
    </lineage>
</organism>
<dbReference type="EMBL" id="JBHTIA010000013">
    <property type="protein sequence ID" value="MFD0767107.1"/>
    <property type="molecule type" value="Genomic_DNA"/>
</dbReference>
<comment type="caution">
    <text evidence="1">The sequence shown here is derived from an EMBL/GenBank/DDBJ whole genome shotgun (WGS) entry which is preliminary data.</text>
</comment>
<sequence length="186" mass="21540">MYWFKPFQKYTIYAGVLLLLGSGYACNKPEIKETGAELQYFDLKGYFGKQDTLLTQQNPDVNKTVNHNGATESKNVHISSWKKELNLFIESDINKPAWKQSYDVQSNNDSTVYKAKFPELKTREIVIRKKAGQVTQIAIVNRTHNILYNTTERLIYAPKAYYLIEKMQRVKIMGANNYHIKGSFIN</sequence>
<keyword evidence="2" id="KW-1185">Reference proteome</keyword>
<protein>
    <submittedName>
        <fullName evidence="1">Uncharacterized protein</fullName>
    </submittedName>
</protein>
<accession>A0ABW2ZLK8</accession>
<evidence type="ECO:0000313" key="2">
    <source>
        <dbReference type="Proteomes" id="UP001597073"/>
    </source>
</evidence>
<dbReference type="RefSeq" id="WP_377145595.1">
    <property type="nucleotide sequence ID" value="NZ_JBHTIA010000013.1"/>
</dbReference>